<reference evidence="2 3" key="1">
    <citation type="journal article" date="2013" name="Nature">
        <title>Insights into bilaterian evolution from three spiralian genomes.</title>
        <authorList>
            <person name="Simakov O."/>
            <person name="Marletaz F."/>
            <person name="Cho S.J."/>
            <person name="Edsinger-Gonzales E."/>
            <person name="Havlak P."/>
            <person name="Hellsten U."/>
            <person name="Kuo D.H."/>
            <person name="Larsson T."/>
            <person name="Lv J."/>
            <person name="Arendt D."/>
            <person name="Savage R."/>
            <person name="Osoegawa K."/>
            <person name="de Jong P."/>
            <person name="Grimwood J."/>
            <person name="Chapman J.A."/>
            <person name="Shapiro H."/>
            <person name="Aerts A."/>
            <person name="Otillar R.P."/>
            <person name="Terry A.Y."/>
            <person name="Boore J.L."/>
            <person name="Grigoriev I.V."/>
            <person name="Lindberg D.R."/>
            <person name="Seaver E.C."/>
            <person name="Weisblat D.A."/>
            <person name="Putnam N.H."/>
            <person name="Rokhsar D.S."/>
        </authorList>
    </citation>
    <scope>NUCLEOTIDE SEQUENCE [LARGE SCALE GENOMIC DNA]</scope>
</reference>
<dbReference type="AlphaFoldDB" id="V4AV96"/>
<organism evidence="2 3">
    <name type="scientific">Lottia gigantea</name>
    <name type="common">Giant owl limpet</name>
    <dbReference type="NCBI Taxonomy" id="225164"/>
    <lineage>
        <taxon>Eukaryota</taxon>
        <taxon>Metazoa</taxon>
        <taxon>Spiralia</taxon>
        <taxon>Lophotrochozoa</taxon>
        <taxon>Mollusca</taxon>
        <taxon>Gastropoda</taxon>
        <taxon>Patellogastropoda</taxon>
        <taxon>Lottioidea</taxon>
        <taxon>Lottiidae</taxon>
        <taxon>Lottia</taxon>
    </lineage>
</organism>
<dbReference type="GO" id="GO:0050265">
    <property type="term" value="F:RNA uridylyltransferase activity"/>
    <property type="evidence" value="ECO:0007669"/>
    <property type="project" value="TreeGrafter"/>
</dbReference>
<dbReference type="CTD" id="20230784"/>
<gene>
    <name evidence="2" type="ORF">LOTGIDRAFT_111841</name>
</gene>
<protein>
    <recommendedName>
        <fullName evidence="1">Terminal uridylyltransferase 4/7 nucleotidyltransferase domain-containing protein</fullName>
    </recommendedName>
</protein>
<name>V4AV96_LOTGI</name>
<dbReference type="Pfam" id="PF19088">
    <property type="entry name" value="TUTase"/>
    <property type="match status" value="1"/>
</dbReference>
<evidence type="ECO:0000259" key="1">
    <source>
        <dbReference type="Pfam" id="PF19088"/>
    </source>
</evidence>
<evidence type="ECO:0000313" key="2">
    <source>
        <dbReference type="EMBL" id="ESP01258.1"/>
    </source>
</evidence>
<dbReference type="InterPro" id="IPR043519">
    <property type="entry name" value="NT_sf"/>
</dbReference>
<dbReference type="EMBL" id="KB200521">
    <property type="protein sequence ID" value="ESP01258.1"/>
    <property type="molecule type" value="Genomic_DNA"/>
</dbReference>
<dbReference type="PANTHER" id="PTHR12271:SF66">
    <property type="entry name" value="TERMINAL URIDYLYLTRANSFERASE TAILOR"/>
    <property type="match status" value="1"/>
</dbReference>
<dbReference type="HOGENOM" id="CLU_1656516_0_0_1"/>
<feature type="domain" description="Terminal uridylyltransferase 4/7 nucleotidyltransferase" evidence="1">
    <location>
        <begin position="2"/>
        <end position="79"/>
    </location>
</feature>
<dbReference type="PANTHER" id="PTHR12271">
    <property type="entry name" value="POLY A POLYMERASE CID PAP -RELATED"/>
    <property type="match status" value="1"/>
</dbReference>
<dbReference type="OrthoDB" id="407432at2759"/>
<dbReference type="InterPro" id="IPR045100">
    <property type="entry name" value="TUT4/7_NTP_transf"/>
</dbReference>
<dbReference type="OMA" id="YLNQGVC"/>
<dbReference type="RefSeq" id="XP_009047892.1">
    <property type="nucleotide sequence ID" value="XM_009049644.1"/>
</dbReference>
<dbReference type="SUPFAM" id="SSF81631">
    <property type="entry name" value="PAP/OAS1 substrate-binding domain"/>
    <property type="match status" value="1"/>
</dbReference>
<dbReference type="GeneID" id="20230784"/>
<sequence>ISDIEMKMYGSSISGFGLTSSNINIYVNSPSAKCMPKILVLIFDLLIKSDKFKDVHCDFYSKVPAVIFTDPESNIVCQLTINSCFARDTSRLLSIYSSLDPRVAQLGIVFRTWGKICGLDRQKEGTLPAYSFSLMTVYYLQNTSPPVLPVFYKVGLEYTS</sequence>
<proteinExistence type="predicted"/>
<dbReference type="Proteomes" id="UP000030746">
    <property type="component" value="Unassembled WGS sequence"/>
</dbReference>
<accession>V4AV96</accession>
<dbReference type="GO" id="GO:0031123">
    <property type="term" value="P:RNA 3'-end processing"/>
    <property type="evidence" value="ECO:0007669"/>
    <property type="project" value="TreeGrafter"/>
</dbReference>
<dbReference type="CDD" id="cd05402">
    <property type="entry name" value="NT_PAP_TUTase"/>
    <property type="match status" value="1"/>
</dbReference>
<dbReference type="KEGG" id="lgi:LOTGIDRAFT_111841"/>
<evidence type="ECO:0000313" key="3">
    <source>
        <dbReference type="Proteomes" id="UP000030746"/>
    </source>
</evidence>
<keyword evidence="3" id="KW-1185">Reference proteome</keyword>
<dbReference type="SUPFAM" id="SSF81301">
    <property type="entry name" value="Nucleotidyltransferase"/>
    <property type="match status" value="1"/>
</dbReference>
<feature type="non-terminal residue" evidence="2">
    <location>
        <position position="1"/>
    </location>
</feature>
<dbReference type="Gene3D" id="1.10.1410.10">
    <property type="match status" value="1"/>
</dbReference>